<dbReference type="KEGG" id="fcy:FRACYDRAFT_267913"/>
<name>A0A1E7FT87_9STRA</name>
<dbReference type="InParanoid" id="A0A1E7FT87"/>
<feature type="compositionally biased region" description="Gly residues" evidence="2">
    <location>
        <begin position="317"/>
        <end position="330"/>
    </location>
</feature>
<evidence type="ECO:0000256" key="1">
    <source>
        <dbReference type="ARBA" id="ARBA00007788"/>
    </source>
</evidence>
<keyword evidence="5" id="KW-1185">Reference proteome</keyword>
<dbReference type="InterPro" id="IPR050239">
    <property type="entry name" value="Sigma-70_RNA_pol_init_factors"/>
</dbReference>
<dbReference type="PANTHER" id="PTHR30603:SF47">
    <property type="entry name" value="RNA POLYMERASE SIGMA FACTOR SIGD, CHLOROPLASTIC"/>
    <property type="match status" value="1"/>
</dbReference>
<dbReference type="InterPro" id="IPR013325">
    <property type="entry name" value="RNA_pol_sigma_r2"/>
</dbReference>
<reference evidence="4 5" key="1">
    <citation type="submission" date="2016-09" db="EMBL/GenBank/DDBJ databases">
        <title>Extensive genetic diversity and differential bi-allelic expression allows diatom success in the polar Southern Ocean.</title>
        <authorList>
            <consortium name="DOE Joint Genome Institute"/>
            <person name="Mock T."/>
            <person name="Otillar R.P."/>
            <person name="Strauss J."/>
            <person name="Dupont C."/>
            <person name="Frickenhaus S."/>
            <person name="Maumus F."/>
            <person name="Mcmullan M."/>
            <person name="Sanges R."/>
            <person name="Schmutz J."/>
            <person name="Toseland A."/>
            <person name="Valas R."/>
            <person name="Veluchamy A."/>
            <person name="Ward B.J."/>
            <person name="Allen A."/>
            <person name="Barry K."/>
            <person name="Falciatore A."/>
            <person name="Ferrante M."/>
            <person name="Fortunato A.E."/>
            <person name="Gloeckner G."/>
            <person name="Gruber A."/>
            <person name="Hipkin R."/>
            <person name="Janech M."/>
            <person name="Kroth P."/>
            <person name="Leese F."/>
            <person name="Lindquist E."/>
            <person name="Lyon B.R."/>
            <person name="Martin J."/>
            <person name="Mayer C."/>
            <person name="Parker M."/>
            <person name="Quesneville H."/>
            <person name="Raymond J."/>
            <person name="Uhlig C."/>
            <person name="Valentin K.U."/>
            <person name="Worden A.Z."/>
            <person name="Armbrust E.V."/>
            <person name="Bowler C."/>
            <person name="Green B."/>
            <person name="Moulton V."/>
            <person name="Van Oosterhout C."/>
            <person name="Grigoriev I."/>
        </authorList>
    </citation>
    <scope>NUCLEOTIDE SEQUENCE [LARGE SCALE GENOMIC DNA]</scope>
    <source>
        <strain evidence="4 5">CCMP1102</strain>
    </source>
</reference>
<feature type="region of interest" description="Disordered" evidence="2">
    <location>
        <begin position="1"/>
        <end position="22"/>
    </location>
</feature>
<feature type="compositionally biased region" description="Acidic residues" evidence="2">
    <location>
        <begin position="67"/>
        <end position="87"/>
    </location>
</feature>
<dbReference type="AlphaFoldDB" id="A0A1E7FT87"/>
<organism evidence="4 5">
    <name type="scientific">Fragilariopsis cylindrus CCMP1102</name>
    <dbReference type="NCBI Taxonomy" id="635003"/>
    <lineage>
        <taxon>Eukaryota</taxon>
        <taxon>Sar</taxon>
        <taxon>Stramenopiles</taxon>
        <taxon>Ochrophyta</taxon>
        <taxon>Bacillariophyta</taxon>
        <taxon>Bacillariophyceae</taxon>
        <taxon>Bacillariophycidae</taxon>
        <taxon>Bacillariales</taxon>
        <taxon>Bacillariaceae</taxon>
        <taxon>Fragilariopsis</taxon>
    </lineage>
</organism>
<dbReference type="SUPFAM" id="SSF88946">
    <property type="entry name" value="Sigma2 domain of RNA polymerase sigma factors"/>
    <property type="match status" value="1"/>
</dbReference>
<feature type="compositionally biased region" description="Low complexity" evidence="2">
    <location>
        <begin position="94"/>
        <end position="111"/>
    </location>
</feature>
<sequence>MSMEEELEELLMSRKGSSSSSFGTISAAAAAKNNWYGDIDKDEDDENIMMEELGMAIYGIDHIDKEEEEEGEEDFYDDDDEDDEDESANDRHNSSSNSNSNIINSSGSNNIRTRVSPSQIGYSLDDIRMYLTEDEIINDLGIDGGSSELTSILIKGALAKQKMIKSNIRLVTSISKKWFRNAPNNNKNGDFYAGSWTTPAMDEVIQQGIIGLAMAAERFEPERNFKFSTYATYYITNEVRKIFQSTTTGCLYVPQHYFVIRNKYQKLSKEYYRETGLSMDIESAAKKLNLKIPRLQFVLKSTQSLLELDSPIAQGENGAGKAGGNQGGDSGTSTYSDTLRSEEAT</sequence>
<dbReference type="EMBL" id="KV784354">
    <property type="protein sequence ID" value="OEU21369.1"/>
    <property type="molecule type" value="Genomic_DNA"/>
</dbReference>
<evidence type="ECO:0000313" key="4">
    <source>
        <dbReference type="EMBL" id="OEU21369.1"/>
    </source>
</evidence>
<protein>
    <submittedName>
        <fullName evidence="4">Sigma2 domain of RNA polymerase sigma factor</fullName>
    </submittedName>
</protein>
<feature type="domain" description="RNA polymerase sigma-70 region 2" evidence="3">
    <location>
        <begin position="200"/>
        <end position="241"/>
    </location>
</feature>
<gene>
    <name evidence="4" type="ORF">FRACYDRAFT_267913</name>
</gene>
<dbReference type="OrthoDB" id="47406at2759"/>
<dbReference type="GO" id="GO:0006352">
    <property type="term" value="P:DNA-templated transcription initiation"/>
    <property type="evidence" value="ECO:0007669"/>
    <property type="project" value="InterPro"/>
</dbReference>
<dbReference type="Proteomes" id="UP000095751">
    <property type="component" value="Unassembled WGS sequence"/>
</dbReference>
<evidence type="ECO:0000259" key="3">
    <source>
        <dbReference type="Pfam" id="PF04542"/>
    </source>
</evidence>
<accession>A0A1E7FT87</accession>
<feature type="region of interest" description="Disordered" evidence="2">
    <location>
        <begin position="316"/>
        <end position="345"/>
    </location>
</feature>
<dbReference type="Gene3D" id="1.20.120.1810">
    <property type="match status" value="1"/>
</dbReference>
<comment type="similarity">
    <text evidence="1">Belongs to the sigma-70 factor family.</text>
</comment>
<evidence type="ECO:0000256" key="2">
    <source>
        <dbReference type="SAM" id="MobiDB-lite"/>
    </source>
</evidence>
<evidence type="ECO:0000313" key="5">
    <source>
        <dbReference type="Proteomes" id="UP000095751"/>
    </source>
</evidence>
<feature type="non-terminal residue" evidence="4">
    <location>
        <position position="345"/>
    </location>
</feature>
<dbReference type="InterPro" id="IPR007627">
    <property type="entry name" value="RNA_pol_sigma70_r2"/>
</dbReference>
<proteinExistence type="inferred from homology"/>
<dbReference type="GO" id="GO:0003700">
    <property type="term" value="F:DNA-binding transcription factor activity"/>
    <property type="evidence" value="ECO:0007669"/>
    <property type="project" value="InterPro"/>
</dbReference>
<dbReference type="PANTHER" id="PTHR30603">
    <property type="entry name" value="RNA POLYMERASE SIGMA FACTOR RPO"/>
    <property type="match status" value="1"/>
</dbReference>
<dbReference type="Pfam" id="PF04542">
    <property type="entry name" value="Sigma70_r2"/>
    <property type="match status" value="1"/>
</dbReference>
<feature type="region of interest" description="Disordered" evidence="2">
    <location>
        <begin position="67"/>
        <end position="114"/>
    </location>
</feature>